<dbReference type="GO" id="GO:0046872">
    <property type="term" value="F:metal ion binding"/>
    <property type="evidence" value="ECO:0007669"/>
    <property type="project" value="UniProtKB-KW"/>
</dbReference>
<evidence type="ECO:0000256" key="13">
    <source>
        <dbReference type="ARBA" id="ARBA00025634"/>
    </source>
</evidence>
<evidence type="ECO:0000259" key="17">
    <source>
        <dbReference type="Pfam" id="PF04715"/>
    </source>
</evidence>
<comment type="cofactor">
    <cofactor evidence="1 15">
        <name>Mg(2+)</name>
        <dbReference type="ChEBI" id="CHEBI:18420"/>
    </cofactor>
</comment>
<dbReference type="GO" id="GO:0000162">
    <property type="term" value="P:L-tryptophan biosynthetic process"/>
    <property type="evidence" value="ECO:0007669"/>
    <property type="project" value="UniProtKB-UniPathway"/>
</dbReference>
<dbReference type="InterPro" id="IPR015890">
    <property type="entry name" value="Chorismate_C"/>
</dbReference>
<keyword evidence="11 15" id="KW-0057">Aromatic amino acid biosynthesis</keyword>
<keyword evidence="7 15" id="KW-0028">Amino-acid biosynthesis</keyword>
<dbReference type="InterPro" id="IPR005256">
    <property type="entry name" value="Anth_synth_I_PabB"/>
</dbReference>
<dbReference type="UniPathway" id="UPA00035">
    <property type="reaction ID" value="UER00040"/>
</dbReference>
<comment type="function">
    <text evidence="13 15">Part of a heterotetrameric complex that catalyzes the two-step biosynthesis of anthranilate, an intermediate in the biosynthesis of L-tryptophan. In the first step, the glutamine-binding beta subunit (TrpG) of anthranilate synthase (AS) provides the glutamine amidotransferase activity which generates ammonia as a substrate that, along with chorismate, is used in the second step, catalyzed by the large alpha subunit of AS (TrpE) to produce anthranilate. In the absence of TrpG, TrpE can synthesize anthranilate directly from chorismate and high concentrations of ammonia.</text>
</comment>
<evidence type="ECO:0000256" key="8">
    <source>
        <dbReference type="ARBA" id="ARBA00022723"/>
    </source>
</evidence>
<keyword evidence="12 15" id="KW-0456">Lyase</keyword>
<evidence type="ECO:0000256" key="4">
    <source>
        <dbReference type="ARBA" id="ARBA00011575"/>
    </source>
</evidence>
<name>A2RH49_BACAM</name>
<comment type="similarity">
    <text evidence="3 15">Belongs to the anthranilate synthase component I family.</text>
</comment>
<evidence type="ECO:0000313" key="18">
    <source>
        <dbReference type="EMBL" id="CAL26225.1"/>
    </source>
</evidence>
<dbReference type="Pfam" id="PF04715">
    <property type="entry name" value="Anth_synt_I_N"/>
    <property type="match status" value="1"/>
</dbReference>
<dbReference type="SUPFAM" id="SSF56322">
    <property type="entry name" value="ADC synthase"/>
    <property type="match status" value="1"/>
</dbReference>
<dbReference type="InterPro" id="IPR019999">
    <property type="entry name" value="Anth_synth_I-like"/>
</dbReference>
<dbReference type="PRINTS" id="PR00095">
    <property type="entry name" value="ANTSNTHASEI"/>
</dbReference>
<evidence type="ECO:0000256" key="12">
    <source>
        <dbReference type="ARBA" id="ARBA00023239"/>
    </source>
</evidence>
<reference evidence="18" key="1">
    <citation type="submission" date="2006-07" db="EMBL/GenBank/DDBJ databases">
        <title>Tryptophan dependent production of Indole-3-acetic acid (IAA) affects level of plant growth promotion by Bacillus amyloliquefaciens FZB42.</title>
        <authorList>
            <person name="Idris E.E."/>
            <person name="Iglesias D.J."/>
            <person name="Talon M."/>
            <person name="Borriss R."/>
        </authorList>
    </citation>
    <scope>NUCLEOTIDE SEQUENCE</scope>
    <source>
        <strain evidence="18">FZB42</strain>
    </source>
</reference>
<evidence type="ECO:0000256" key="1">
    <source>
        <dbReference type="ARBA" id="ARBA00001946"/>
    </source>
</evidence>
<dbReference type="PANTHER" id="PTHR11236">
    <property type="entry name" value="AMINOBENZOATE/ANTHRANILATE SYNTHASE"/>
    <property type="match status" value="1"/>
</dbReference>
<feature type="domain" description="Anthranilate synthase component I N-terminal" evidence="17">
    <location>
        <begin position="53"/>
        <end position="191"/>
    </location>
</feature>
<comment type="pathway">
    <text evidence="2 15">Amino-acid biosynthesis; L-tryptophan biosynthesis; L-tryptophan from chorismate: step 1/5.</text>
</comment>
<dbReference type="Pfam" id="PF00425">
    <property type="entry name" value="Chorismate_bind"/>
    <property type="match status" value="1"/>
</dbReference>
<evidence type="ECO:0000256" key="11">
    <source>
        <dbReference type="ARBA" id="ARBA00023141"/>
    </source>
</evidence>
<dbReference type="InterPro" id="IPR005801">
    <property type="entry name" value="ADC_synthase"/>
</dbReference>
<evidence type="ECO:0000256" key="15">
    <source>
        <dbReference type="RuleBase" id="RU364045"/>
    </source>
</evidence>
<evidence type="ECO:0000256" key="9">
    <source>
        <dbReference type="ARBA" id="ARBA00022822"/>
    </source>
</evidence>
<feature type="domain" description="Chorismate-utilising enzyme C-terminal" evidence="16">
    <location>
        <begin position="255"/>
        <end position="508"/>
    </location>
</feature>
<comment type="subunit">
    <text evidence="4 15">Heterotetramer consisting of two non-identical subunits: a beta subunit (TrpG) and a large alpha subunit (TrpE).</text>
</comment>
<keyword evidence="10 15" id="KW-0460">Magnesium</keyword>
<protein>
    <recommendedName>
        <fullName evidence="6 15">Anthranilate synthase component 1</fullName>
        <ecNumber evidence="5 15">4.1.3.27</ecNumber>
    </recommendedName>
</protein>
<dbReference type="EC" id="4.1.3.27" evidence="5 15"/>
<dbReference type="EMBL" id="AM295011">
    <property type="protein sequence ID" value="CAL26225.1"/>
    <property type="molecule type" value="Genomic_DNA"/>
</dbReference>
<evidence type="ECO:0000256" key="5">
    <source>
        <dbReference type="ARBA" id="ARBA00012266"/>
    </source>
</evidence>
<proteinExistence type="inferred from homology"/>
<sequence length="539" mass="60668">MGLFLIRKTPLTLHLILLTVRRRIMNLQSDVSLFLKDSLTHRTIPIAETFTVDTITPIQMVEKLDRNITYLLESKDESSSWSRYSFIGLDPFITIKESHNTFTAADPNGHTLFEAGELKAVLDWMNESFRIKTPELDIPFSGGAVGYLSYDMIPLIEPSVPSHAKVTDFEKCMLFVCRKIIAYDHETKQVHFIQYAELNGRETEEEKRAVFKENCAELRKLIGILTESKDMKEPFFSKETFDTPSFAAVTSNYTKEEFMAGVNKLKEYIKAGDIFQGVLSQKFDIPVSRHSFELYRVLRIVNPSPYMYYIKLPDRDIVGSSPERLIRVHDRHLEIHPIAGTRRRGAGKEEDERLKKELMNDEKEKAEHYMLVDLARNDIGRVAEYGSVAVPEFTKVVSFSHVMHIISVVTGRLKQGIHPVDALMSAFPAGTLTGAPKIRAMQLLNELEPTSRETYGGCIAYIGFDGSIDSCITIRTMSVKNGTASVQAGAGIVADSVPEAEYEESCNKAGALLKTIQIAEDIFSGGEEKTDEQISAIVR</sequence>
<accession>A2RH49</accession>
<organism evidence="18">
    <name type="scientific">Bacillus amyloliquefaciens</name>
    <name type="common">Bacillus velezensis</name>
    <dbReference type="NCBI Taxonomy" id="1390"/>
    <lineage>
        <taxon>Bacteria</taxon>
        <taxon>Bacillati</taxon>
        <taxon>Bacillota</taxon>
        <taxon>Bacilli</taxon>
        <taxon>Bacillales</taxon>
        <taxon>Bacillaceae</taxon>
        <taxon>Bacillus</taxon>
        <taxon>Bacillus amyloliquefaciens group</taxon>
    </lineage>
</organism>
<dbReference type="PANTHER" id="PTHR11236:SF48">
    <property type="entry name" value="ISOCHORISMATE SYNTHASE MENF"/>
    <property type="match status" value="1"/>
</dbReference>
<dbReference type="NCBIfam" id="TIGR00564">
    <property type="entry name" value="trpE_most"/>
    <property type="match status" value="1"/>
</dbReference>
<dbReference type="InterPro" id="IPR006805">
    <property type="entry name" value="Anth_synth_I_N"/>
</dbReference>
<evidence type="ECO:0000256" key="10">
    <source>
        <dbReference type="ARBA" id="ARBA00022842"/>
    </source>
</evidence>
<keyword evidence="9 15" id="KW-0822">Tryptophan biosynthesis</keyword>
<evidence type="ECO:0000256" key="3">
    <source>
        <dbReference type="ARBA" id="ARBA00009562"/>
    </source>
</evidence>
<evidence type="ECO:0000256" key="14">
    <source>
        <dbReference type="ARBA" id="ARBA00047683"/>
    </source>
</evidence>
<evidence type="ECO:0000259" key="16">
    <source>
        <dbReference type="Pfam" id="PF00425"/>
    </source>
</evidence>
<keyword evidence="8 15" id="KW-0479">Metal-binding</keyword>
<evidence type="ECO:0000256" key="2">
    <source>
        <dbReference type="ARBA" id="ARBA00004873"/>
    </source>
</evidence>
<comment type="catalytic activity">
    <reaction evidence="14 15">
        <text>chorismate + L-glutamine = anthranilate + pyruvate + L-glutamate + H(+)</text>
        <dbReference type="Rhea" id="RHEA:21732"/>
        <dbReference type="ChEBI" id="CHEBI:15361"/>
        <dbReference type="ChEBI" id="CHEBI:15378"/>
        <dbReference type="ChEBI" id="CHEBI:16567"/>
        <dbReference type="ChEBI" id="CHEBI:29748"/>
        <dbReference type="ChEBI" id="CHEBI:29985"/>
        <dbReference type="ChEBI" id="CHEBI:58359"/>
        <dbReference type="EC" id="4.1.3.27"/>
    </reaction>
</comment>
<dbReference type="AlphaFoldDB" id="A2RH49"/>
<evidence type="ECO:0000256" key="6">
    <source>
        <dbReference type="ARBA" id="ARBA00020653"/>
    </source>
</evidence>
<evidence type="ECO:0000256" key="7">
    <source>
        <dbReference type="ARBA" id="ARBA00022605"/>
    </source>
</evidence>
<gene>
    <name evidence="15 18" type="primary">trpE</name>
</gene>
<dbReference type="Gene3D" id="3.60.120.10">
    <property type="entry name" value="Anthranilate synthase"/>
    <property type="match status" value="1"/>
</dbReference>
<dbReference type="GO" id="GO:0004049">
    <property type="term" value="F:anthranilate synthase activity"/>
    <property type="evidence" value="ECO:0007669"/>
    <property type="project" value="UniProtKB-EC"/>
</dbReference>